<dbReference type="EMBL" id="CAJZ01000119">
    <property type="protein sequence ID" value="CCI83609.1"/>
    <property type="molecule type" value="Genomic_DNA"/>
</dbReference>
<dbReference type="SMART" id="SM00422">
    <property type="entry name" value="HTH_MERR"/>
    <property type="match status" value="1"/>
</dbReference>
<name>I7LC34_9CORY</name>
<feature type="domain" description="HTH merR-type" evidence="2">
    <location>
        <begin position="35"/>
        <end position="87"/>
    </location>
</feature>
<proteinExistence type="predicted"/>
<dbReference type="Proteomes" id="UP000011016">
    <property type="component" value="Unassembled WGS sequence"/>
</dbReference>
<dbReference type="PANTHER" id="PTHR30204:SF89">
    <property type="entry name" value="HTH MERR-TYPE DOMAIN-CONTAINING PROTEIN"/>
    <property type="match status" value="1"/>
</dbReference>
<accession>I7LC34</accession>
<keyword evidence="1" id="KW-0238">DNA-binding</keyword>
<dbReference type="CDD" id="cd00592">
    <property type="entry name" value="HTH_MerR-like"/>
    <property type="match status" value="1"/>
</dbReference>
<dbReference type="InterPro" id="IPR009061">
    <property type="entry name" value="DNA-bd_dom_put_sf"/>
</dbReference>
<dbReference type="PANTHER" id="PTHR30204">
    <property type="entry name" value="REDOX-CYCLING DRUG-SENSING TRANSCRIPTIONAL ACTIVATOR SOXR"/>
    <property type="match status" value="1"/>
</dbReference>
<evidence type="ECO:0000313" key="4">
    <source>
        <dbReference type="Proteomes" id="UP000011016"/>
    </source>
</evidence>
<comment type="caution">
    <text evidence="3">The sequence shown here is derived from an EMBL/GenBank/DDBJ whole genome shotgun (WGS) entry which is preliminary data.</text>
</comment>
<dbReference type="InterPro" id="IPR047057">
    <property type="entry name" value="MerR_fam"/>
</dbReference>
<sequence>MTSPQPSFQPRRTMSIGAVLDQLRREFPDVTLSKLRFLESEGLVSPSRTPAGYRRYDDSDVERLRYVLLAQRDQYLPLKVIRSQLESLDSGEVTALTGARSARQVVTADSFRRPRRVRLTDEEAAERAGVSEDFLAELVRAGLITPDGSGYFAAEDVDIASSAKALESFGLDMRHLRAVRQAAQREADLITQAAGPIARRDEPDAQARAEEFAREMSATLVSLHASVLKSRLR</sequence>
<dbReference type="GO" id="GO:0003677">
    <property type="term" value="F:DNA binding"/>
    <property type="evidence" value="ECO:0007669"/>
    <property type="project" value="UniProtKB-KW"/>
</dbReference>
<dbReference type="GO" id="GO:0003700">
    <property type="term" value="F:DNA-binding transcription factor activity"/>
    <property type="evidence" value="ECO:0007669"/>
    <property type="project" value="InterPro"/>
</dbReference>
<dbReference type="AlphaFoldDB" id="I7LC34"/>
<organism evidence="3 4">
    <name type="scientific">Corynebacterium otitidis ATCC 51513</name>
    <dbReference type="NCBI Taxonomy" id="883169"/>
    <lineage>
        <taxon>Bacteria</taxon>
        <taxon>Bacillati</taxon>
        <taxon>Actinomycetota</taxon>
        <taxon>Actinomycetes</taxon>
        <taxon>Mycobacteriales</taxon>
        <taxon>Corynebacteriaceae</taxon>
        <taxon>Corynebacterium</taxon>
    </lineage>
</organism>
<dbReference type="Gene3D" id="1.10.1660.10">
    <property type="match status" value="2"/>
</dbReference>
<dbReference type="PROSITE" id="PS50937">
    <property type="entry name" value="HTH_MERR_2"/>
    <property type="match status" value="1"/>
</dbReference>
<evidence type="ECO:0000256" key="1">
    <source>
        <dbReference type="ARBA" id="ARBA00023125"/>
    </source>
</evidence>
<evidence type="ECO:0000259" key="2">
    <source>
        <dbReference type="PROSITE" id="PS50937"/>
    </source>
</evidence>
<reference evidence="3 4" key="1">
    <citation type="journal article" date="2012" name="J. Bacteriol.">
        <title>Draft Genome Sequence of Turicella otitidis ATCC 51513, Isolated from Middle Ear Fluid from a Child with Otitis Media.</title>
        <authorList>
            <person name="Brinkrolf K."/>
            <person name="Schneider J."/>
            <person name="Knecht M."/>
            <person name="Ruckert C."/>
            <person name="Tauch A."/>
        </authorList>
    </citation>
    <scope>NUCLEOTIDE SEQUENCE [LARGE SCALE GENOMIC DNA]</scope>
    <source>
        <strain evidence="3 4">ATCC 51513</strain>
    </source>
</reference>
<gene>
    <name evidence="3" type="ORF">BN46_0878</name>
</gene>
<dbReference type="InterPro" id="IPR000551">
    <property type="entry name" value="MerR-type_HTH_dom"/>
</dbReference>
<evidence type="ECO:0000313" key="3">
    <source>
        <dbReference type="EMBL" id="CCI83609.1"/>
    </source>
</evidence>
<protein>
    <submittedName>
        <fullName evidence="3">Putative HTH-type transcriptional regulator</fullName>
    </submittedName>
</protein>
<dbReference type="Pfam" id="PF13411">
    <property type="entry name" value="MerR_1"/>
    <property type="match status" value="1"/>
</dbReference>
<dbReference type="SUPFAM" id="SSF46955">
    <property type="entry name" value="Putative DNA-binding domain"/>
    <property type="match status" value="1"/>
</dbReference>